<reference evidence="3" key="1">
    <citation type="submission" date="2025-08" db="UniProtKB">
        <authorList>
            <consortium name="RefSeq"/>
        </authorList>
    </citation>
    <scope>IDENTIFICATION</scope>
    <source>
        <tissue evidence="3">Whole sample</tissue>
    </source>
</reference>
<keyword evidence="1" id="KW-0472">Membrane</keyword>
<proteinExistence type="predicted"/>
<keyword evidence="2" id="KW-1185">Reference proteome</keyword>
<dbReference type="OrthoDB" id="6117380at2759"/>
<feature type="transmembrane region" description="Helical" evidence="1">
    <location>
        <begin position="125"/>
        <end position="147"/>
    </location>
</feature>
<protein>
    <submittedName>
        <fullName evidence="3">Uncharacterized protein LOC111126690 isoform X1</fullName>
    </submittedName>
</protein>
<dbReference type="RefSeq" id="XP_022327212.1">
    <property type="nucleotide sequence ID" value="XM_022471504.1"/>
</dbReference>
<name>A0A8B8DGE3_CRAVI</name>
<evidence type="ECO:0000313" key="3">
    <source>
        <dbReference type="RefSeq" id="XP_022327212.1"/>
    </source>
</evidence>
<sequence length="322" mass="36479">MRQIFKNCQSSTNITSSIMGPDNHIKARNVKGDYAVLVIQAVLMMTAIALISSSVHCKNVKPCELQTALDFIYLKYSTHPCKYNAIKEMSSGFLGLGIILLCWNAILFLLTMCICWWKFGEKKQIIAVLILYIIIIIGTFAIFIVNLEKYIRFMKEREAQRDVDYIQLENEMMSALEQNFRSDNTSSNDLKSSAWNRFFIEHNCCAVHDVMGTTNDFDNTPWCTTSGSCQDTSSQIPRTCCKDVTLNNYTSAPSTCHASVNSGTYKPNCMDQVRKRSVKNIDEYQLGILSLSLLFSMILQILEVTIMTVLLFLPCCGCKNEK</sequence>
<evidence type="ECO:0000313" key="2">
    <source>
        <dbReference type="Proteomes" id="UP000694844"/>
    </source>
</evidence>
<dbReference type="GeneID" id="111126690"/>
<feature type="transmembrane region" description="Helical" evidence="1">
    <location>
        <begin position="284"/>
        <end position="313"/>
    </location>
</feature>
<organism evidence="2 3">
    <name type="scientific">Crassostrea virginica</name>
    <name type="common">Eastern oyster</name>
    <dbReference type="NCBI Taxonomy" id="6565"/>
    <lineage>
        <taxon>Eukaryota</taxon>
        <taxon>Metazoa</taxon>
        <taxon>Spiralia</taxon>
        <taxon>Lophotrochozoa</taxon>
        <taxon>Mollusca</taxon>
        <taxon>Bivalvia</taxon>
        <taxon>Autobranchia</taxon>
        <taxon>Pteriomorphia</taxon>
        <taxon>Ostreida</taxon>
        <taxon>Ostreoidea</taxon>
        <taxon>Ostreidae</taxon>
        <taxon>Crassostrea</taxon>
    </lineage>
</organism>
<dbReference type="KEGG" id="cvn:111126690"/>
<dbReference type="Proteomes" id="UP000694844">
    <property type="component" value="Chromosome 3"/>
</dbReference>
<feature type="transmembrane region" description="Helical" evidence="1">
    <location>
        <begin position="34"/>
        <end position="51"/>
    </location>
</feature>
<keyword evidence="1" id="KW-1133">Transmembrane helix</keyword>
<keyword evidence="1" id="KW-0812">Transmembrane</keyword>
<dbReference type="AlphaFoldDB" id="A0A8B8DGE3"/>
<gene>
    <name evidence="3" type="primary">LOC111126690</name>
</gene>
<accession>A0A8B8DGE3</accession>
<evidence type="ECO:0000256" key="1">
    <source>
        <dbReference type="SAM" id="Phobius"/>
    </source>
</evidence>
<feature type="transmembrane region" description="Helical" evidence="1">
    <location>
        <begin position="92"/>
        <end position="119"/>
    </location>
</feature>